<dbReference type="GO" id="GO:0004640">
    <property type="term" value="F:phosphoribosylanthranilate isomerase activity"/>
    <property type="evidence" value="ECO:0007669"/>
    <property type="project" value="UniProtKB-UniRule"/>
</dbReference>
<dbReference type="HAMAP" id="MF_00135">
    <property type="entry name" value="PRAI"/>
    <property type="match status" value="1"/>
</dbReference>
<dbReference type="UniPathway" id="UPA00035">
    <property type="reaction ID" value="UER00042"/>
</dbReference>
<dbReference type="InterPro" id="IPR001240">
    <property type="entry name" value="PRAI_dom"/>
</dbReference>
<dbReference type="PANTHER" id="PTHR42894">
    <property type="entry name" value="N-(5'-PHOSPHORIBOSYL)ANTHRANILATE ISOMERASE"/>
    <property type="match status" value="1"/>
</dbReference>
<proteinExistence type="inferred from homology"/>
<dbReference type="GO" id="GO:0000162">
    <property type="term" value="P:L-tryptophan biosynthetic process"/>
    <property type="evidence" value="ECO:0007669"/>
    <property type="project" value="UniProtKB-UniRule"/>
</dbReference>
<dbReference type="SUPFAM" id="SSF51366">
    <property type="entry name" value="Ribulose-phoshate binding barrel"/>
    <property type="match status" value="1"/>
</dbReference>
<dbReference type="InterPro" id="IPR011060">
    <property type="entry name" value="RibuloseP-bd_barrel"/>
</dbReference>
<comment type="caution">
    <text evidence="11">The sequence shown here is derived from an EMBL/GenBank/DDBJ whole genome shotgun (WGS) entry which is preliminary data.</text>
</comment>
<keyword evidence="8 9" id="KW-0413">Isomerase</keyword>
<comment type="similarity">
    <text evidence="9">Belongs to the TrpF family.</text>
</comment>
<dbReference type="PANTHER" id="PTHR42894:SF1">
    <property type="entry name" value="N-(5'-PHOSPHORIBOSYL)ANTHRANILATE ISOMERASE"/>
    <property type="match status" value="1"/>
</dbReference>
<keyword evidence="7 9" id="KW-0057">Aromatic amino acid biosynthesis</keyword>
<evidence type="ECO:0000256" key="8">
    <source>
        <dbReference type="ARBA" id="ARBA00023235"/>
    </source>
</evidence>
<comment type="pathway">
    <text evidence="2 9">Amino-acid biosynthesis; L-tryptophan biosynthesis; L-tryptophan from chorismate: step 3/5.</text>
</comment>
<evidence type="ECO:0000256" key="7">
    <source>
        <dbReference type="ARBA" id="ARBA00023141"/>
    </source>
</evidence>
<dbReference type="EC" id="5.3.1.24" evidence="3 9"/>
<reference evidence="11 12" key="1">
    <citation type="submission" date="2018-08" db="EMBL/GenBank/DDBJ databases">
        <title>Draft genome of candidate division NPL-UPA2 bacterium Unc8 that adapted to ultra-basic serpentinizing groundwater.</title>
        <authorList>
            <person name="Ishii S."/>
            <person name="Suzuki S."/>
            <person name="Nealson K.H."/>
        </authorList>
    </citation>
    <scope>NUCLEOTIDE SEQUENCE [LARGE SCALE GENOMIC DNA]</scope>
    <source>
        <strain evidence="11">Unc8</strain>
    </source>
</reference>
<sequence>MRTRIKICGLTNLSDVLYAASIGVDAFGFVFAESPRRVSPEVAGDIISHLPSFVTAVGVFVDEDEGKVKEIASICGLNTLQFHGLESPSYCSKFEQNVIKAFRLKGCEIVEEVEKFKAYRKVVKSLLLDCSQVDEQGWEVAAIVKPLGQIILAGGLKPENIASAIQKVRPYAVDISSGVEVSPGIKDHKKMAQLVKEVGGADETA</sequence>
<keyword evidence="6 9" id="KW-0822">Tryptophan biosynthesis</keyword>
<dbReference type="AlphaFoldDB" id="A0A399FVM2"/>
<organism evidence="11 12">
    <name type="scientific">candidate division NPL-UPA2 bacterium Unc8</name>
    <dbReference type="NCBI Taxonomy" id="1980939"/>
    <lineage>
        <taxon>Bacteria</taxon>
    </lineage>
</organism>
<dbReference type="InterPro" id="IPR044643">
    <property type="entry name" value="TrpF_fam"/>
</dbReference>
<dbReference type="Pfam" id="PF00697">
    <property type="entry name" value="PRAI"/>
    <property type="match status" value="1"/>
</dbReference>
<dbReference type="Proteomes" id="UP000266287">
    <property type="component" value="Unassembled WGS sequence"/>
</dbReference>
<keyword evidence="5 9" id="KW-0028">Amino-acid biosynthesis</keyword>
<protein>
    <recommendedName>
        <fullName evidence="4 9">N-(5'-phosphoribosyl)anthranilate isomerase</fullName>
        <shortName evidence="9">PRAI</shortName>
        <ecNumber evidence="3 9">5.3.1.24</ecNumber>
    </recommendedName>
</protein>
<evidence type="ECO:0000256" key="4">
    <source>
        <dbReference type="ARBA" id="ARBA00022272"/>
    </source>
</evidence>
<dbReference type="InterPro" id="IPR013785">
    <property type="entry name" value="Aldolase_TIM"/>
</dbReference>
<dbReference type="EMBL" id="NDHY01000021">
    <property type="protein sequence ID" value="RIH99468.1"/>
    <property type="molecule type" value="Genomic_DNA"/>
</dbReference>
<evidence type="ECO:0000256" key="5">
    <source>
        <dbReference type="ARBA" id="ARBA00022605"/>
    </source>
</evidence>
<dbReference type="CDD" id="cd00405">
    <property type="entry name" value="PRAI"/>
    <property type="match status" value="1"/>
</dbReference>
<evidence type="ECO:0000256" key="9">
    <source>
        <dbReference type="HAMAP-Rule" id="MF_00135"/>
    </source>
</evidence>
<evidence type="ECO:0000256" key="3">
    <source>
        <dbReference type="ARBA" id="ARBA00012572"/>
    </source>
</evidence>
<evidence type="ECO:0000256" key="1">
    <source>
        <dbReference type="ARBA" id="ARBA00001164"/>
    </source>
</evidence>
<gene>
    <name evidence="9" type="primary">trpF</name>
    <name evidence="11" type="ORF">B9J77_05215</name>
</gene>
<evidence type="ECO:0000256" key="2">
    <source>
        <dbReference type="ARBA" id="ARBA00004664"/>
    </source>
</evidence>
<evidence type="ECO:0000256" key="6">
    <source>
        <dbReference type="ARBA" id="ARBA00022822"/>
    </source>
</evidence>
<dbReference type="Gene3D" id="3.20.20.70">
    <property type="entry name" value="Aldolase class I"/>
    <property type="match status" value="1"/>
</dbReference>
<evidence type="ECO:0000313" key="11">
    <source>
        <dbReference type="EMBL" id="RIH99468.1"/>
    </source>
</evidence>
<accession>A0A399FVM2</accession>
<comment type="catalytic activity">
    <reaction evidence="1 9">
        <text>N-(5-phospho-beta-D-ribosyl)anthranilate = 1-(2-carboxyphenylamino)-1-deoxy-D-ribulose 5-phosphate</text>
        <dbReference type="Rhea" id="RHEA:21540"/>
        <dbReference type="ChEBI" id="CHEBI:18277"/>
        <dbReference type="ChEBI" id="CHEBI:58613"/>
        <dbReference type="EC" id="5.3.1.24"/>
    </reaction>
</comment>
<evidence type="ECO:0000313" key="12">
    <source>
        <dbReference type="Proteomes" id="UP000266287"/>
    </source>
</evidence>
<name>A0A399FVM2_UNCN2</name>
<feature type="domain" description="N-(5'phosphoribosyl) anthranilate isomerase (PRAI)" evidence="10">
    <location>
        <begin position="5"/>
        <end position="196"/>
    </location>
</feature>
<evidence type="ECO:0000259" key="10">
    <source>
        <dbReference type="Pfam" id="PF00697"/>
    </source>
</evidence>